<gene>
    <name evidence="1" type="ORF">CFP56_020990</name>
</gene>
<dbReference type="AlphaFoldDB" id="A0AAW0M029"/>
<reference evidence="1" key="2">
    <citation type="journal article" date="2018" name="Sci. Data">
        <title>The draft genome sequence of cork oak.</title>
        <authorList>
            <person name="Ramos A.M."/>
            <person name="Usie A."/>
            <person name="Barbosa P."/>
            <person name="Barros P.M."/>
            <person name="Capote T."/>
            <person name="Chaves I."/>
            <person name="Simoes F."/>
            <person name="Abreu I."/>
            <person name="Carrasquinho I."/>
            <person name="Faro C."/>
            <person name="Guimaraes J.B."/>
            <person name="Mendonca D."/>
            <person name="Nobrega F."/>
            <person name="Rodrigues L."/>
            <person name="Saibo N.J.M."/>
            <person name="Varela M.C."/>
            <person name="Egas C."/>
            <person name="Matos J."/>
            <person name="Miguel C.M."/>
            <person name="Oliveira M.M."/>
            <person name="Ricardo C.P."/>
            <person name="Goncalves S."/>
        </authorList>
    </citation>
    <scope>NUCLEOTIDE SEQUENCE [LARGE SCALE GENOMIC DNA]</scope>
    <source>
        <strain evidence="1">HL8</strain>
    </source>
</reference>
<protein>
    <submittedName>
        <fullName evidence="1">Uncharacterized protein</fullName>
    </submittedName>
</protein>
<dbReference type="EMBL" id="PKMF04000032">
    <property type="protein sequence ID" value="KAK7856897.1"/>
    <property type="molecule type" value="Genomic_DNA"/>
</dbReference>
<reference evidence="1" key="1">
    <citation type="submission" date="2017-12" db="EMBL/GenBank/DDBJ databases">
        <authorList>
            <person name="Barbosa P."/>
            <person name="Usie A."/>
            <person name="Ramos A.M."/>
        </authorList>
    </citation>
    <scope>NUCLEOTIDE SEQUENCE</scope>
    <source>
        <strain evidence="1">HL8</strain>
        <tissue evidence="1">Leaves</tissue>
    </source>
</reference>
<sequence length="75" mass="9187">MKKKASTDLINKNTVSEEFLEFKRKLIFCLFRFSIIMQKKWGDKLTGYKCFMLYPRSLYFTWGNREYWTCFEETG</sequence>
<accession>A0AAW0M029</accession>
<proteinExistence type="predicted"/>
<comment type="caution">
    <text evidence="1">The sequence shown here is derived from an EMBL/GenBank/DDBJ whole genome shotgun (WGS) entry which is preliminary data.</text>
</comment>
<reference evidence="1" key="3">
    <citation type="submission" date="2023-07" db="EMBL/GenBank/DDBJ databases">
        <title>An improved reference 1 genome and first organelle genomes of Quercus suber.</title>
        <authorList>
            <consortium name="Genosuber Consortium"/>
            <person name="Usie A."/>
            <person name="Serra O."/>
            <person name="Barros P."/>
        </authorList>
    </citation>
    <scope>NUCLEOTIDE SEQUENCE</scope>
    <source>
        <strain evidence="1">HL8</strain>
        <tissue evidence="1">Leaves</tissue>
    </source>
</reference>
<evidence type="ECO:0000313" key="1">
    <source>
        <dbReference type="EMBL" id="KAK7856897.1"/>
    </source>
</evidence>
<organism evidence="1">
    <name type="scientific">Quercus suber</name>
    <name type="common">Cork oak</name>
    <dbReference type="NCBI Taxonomy" id="58331"/>
    <lineage>
        <taxon>Eukaryota</taxon>
        <taxon>Viridiplantae</taxon>
        <taxon>Streptophyta</taxon>
        <taxon>Embryophyta</taxon>
        <taxon>Tracheophyta</taxon>
        <taxon>Spermatophyta</taxon>
        <taxon>Magnoliopsida</taxon>
        <taxon>eudicotyledons</taxon>
        <taxon>Gunneridae</taxon>
        <taxon>Pentapetalae</taxon>
        <taxon>rosids</taxon>
        <taxon>fabids</taxon>
        <taxon>Fagales</taxon>
        <taxon>Fagaceae</taxon>
        <taxon>Quercus</taxon>
    </lineage>
</organism>
<name>A0AAW0M029_QUESU</name>